<gene>
    <name evidence="15" type="ORF">DVS28_a2058</name>
</gene>
<name>A0A346XWZ6_9ACTN</name>
<keyword evidence="2" id="KW-1003">Cell membrane</keyword>
<comment type="subcellular location">
    <subcellularLocation>
        <location evidence="1">Cell membrane</location>
        <topology evidence="1">Multi-pass membrane protein</topology>
    </subcellularLocation>
</comment>
<dbReference type="AlphaFoldDB" id="A0A346XWZ6"/>
<keyword evidence="6 11" id="KW-0378">Hydrolase</keyword>
<dbReference type="GO" id="GO:0046872">
    <property type="term" value="F:metal ion binding"/>
    <property type="evidence" value="ECO:0007669"/>
    <property type="project" value="UniProtKB-KW"/>
</dbReference>
<evidence type="ECO:0000256" key="1">
    <source>
        <dbReference type="ARBA" id="ARBA00004651"/>
    </source>
</evidence>
<feature type="compositionally biased region" description="Pro residues" evidence="12">
    <location>
        <begin position="10"/>
        <end position="24"/>
    </location>
</feature>
<keyword evidence="7 11" id="KW-0862">Zinc</keyword>
<evidence type="ECO:0000256" key="13">
    <source>
        <dbReference type="SAM" id="Phobius"/>
    </source>
</evidence>
<dbReference type="GO" id="GO:0005886">
    <property type="term" value="C:plasma membrane"/>
    <property type="evidence" value="ECO:0007669"/>
    <property type="project" value="UniProtKB-SubCell"/>
</dbReference>
<dbReference type="InterPro" id="IPR050083">
    <property type="entry name" value="HtpX_protease"/>
</dbReference>
<comment type="cofactor">
    <cofactor evidence="11">
        <name>Zn(2+)</name>
        <dbReference type="ChEBI" id="CHEBI:29105"/>
    </cofactor>
    <text evidence="11">Binds 1 zinc ion per subunit.</text>
</comment>
<feature type="transmembrane region" description="Helical" evidence="13">
    <location>
        <begin position="38"/>
        <end position="58"/>
    </location>
</feature>
<evidence type="ECO:0000259" key="14">
    <source>
        <dbReference type="Pfam" id="PF01435"/>
    </source>
</evidence>
<evidence type="ECO:0000256" key="12">
    <source>
        <dbReference type="SAM" id="MobiDB-lite"/>
    </source>
</evidence>
<keyword evidence="4 13" id="KW-0812">Transmembrane</keyword>
<keyword evidence="5" id="KW-0479">Metal-binding</keyword>
<dbReference type="PANTHER" id="PTHR43221:SF1">
    <property type="entry name" value="PROTEASE HTPX"/>
    <property type="match status" value="1"/>
</dbReference>
<feature type="transmembrane region" description="Helical" evidence="13">
    <location>
        <begin position="70"/>
        <end position="93"/>
    </location>
</feature>
<reference evidence="15 16" key="1">
    <citation type="submission" date="2018-09" db="EMBL/GenBank/DDBJ databases">
        <title>Complete genome sequence of Euzebya sp. DY32-46 isolated from seawater of Pacific Ocean.</title>
        <authorList>
            <person name="Xu L."/>
            <person name="Wu Y.-H."/>
            <person name="Xu X.-W."/>
        </authorList>
    </citation>
    <scope>NUCLEOTIDE SEQUENCE [LARGE SCALE GENOMIC DNA]</scope>
    <source>
        <strain evidence="15 16">DY32-46</strain>
    </source>
</reference>
<accession>A0A346XWZ6</accession>
<dbReference type="PANTHER" id="PTHR43221">
    <property type="entry name" value="PROTEASE HTPX"/>
    <property type="match status" value="1"/>
</dbReference>
<dbReference type="Gene3D" id="3.30.2010.10">
    <property type="entry name" value="Metalloproteases ('zincins'), catalytic domain"/>
    <property type="match status" value="1"/>
</dbReference>
<keyword evidence="3 11" id="KW-0645">Protease</keyword>
<evidence type="ECO:0000256" key="8">
    <source>
        <dbReference type="ARBA" id="ARBA00022989"/>
    </source>
</evidence>
<dbReference type="InterPro" id="IPR001915">
    <property type="entry name" value="Peptidase_M48"/>
</dbReference>
<evidence type="ECO:0000256" key="9">
    <source>
        <dbReference type="ARBA" id="ARBA00023049"/>
    </source>
</evidence>
<keyword evidence="9 11" id="KW-0482">Metalloprotease</keyword>
<evidence type="ECO:0000313" key="15">
    <source>
        <dbReference type="EMBL" id="AXV06743.1"/>
    </source>
</evidence>
<dbReference type="GO" id="GO:0004222">
    <property type="term" value="F:metalloendopeptidase activity"/>
    <property type="evidence" value="ECO:0007669"/>
    <property type="project" value="InterPro"/>
</dbReference>
<dbReference type="KEGG" id="euz:DVS28_a2058"/>
<comment type="similarity">
    <text evidence="11">Belongs to the peptidase M48 family.</text>
</comment>
<organism evidence="15 16">
    <name type="scientific">Euzebya pacifica</name>
    <dbReference type="NCBI Taxonomy" id="1608957"/>
    <lineage>
        <taxon>Bacteria</taxon>
        <taxon>Bacillati</taxon>
        <taxon>Actinomycetota</taxon>
        <taxon>Nitriliruptoria</taxon>
        <taxon>Euzebyales</taxon>
    </lineage>
</organism>
<sequence length="292" mass="31493">MNALDTQATPTPPVPGAGPRPPARPNASTLRHRAEVPVLVLCSALTIGGAGVAVVALLGRTDVPEPATIALVGLAIPLVAAAVAIRVMFWSLLARGVETSPTQLPELHGMLVTLTDRMGLRRRPRLMVVNGHGLVNAMAAKCTLRRGYVVLSSDLVDIAYEVGDWDVVRFALAHELGHIAAGHTALWRLAIRPLPKLIGLDRWLVRTQEYTADRWAAAICDGPPRSFLALLVGKRVHRHVDVTAHLATVEEAQHAGWLRVVNALAGHPVGHRRFHALVELDRKGWGAHGRMC</sequence>
<dbReference type="EMBL" id="CP031165">
    <property type="protein sequence ID" value="AXV06743.1"/>
    <property type="molecule type" value="Genomic_DNA"/>
</dbReference>
<keyword evidence="16" id="KW-1185">Reference proteome</keyword>
<evidence type="ECO:0000313" key="16">
    <source>
        <dbReference type="Proteomes" id="UP000264006"/>
    </source>
</evidence>
<proteinExistence type="inferred from homology"/>
<evidence type="ECO:0000256" key="10">
    <source>
        <dbReference type="ARBA" id="ARBA00023136"/>
    </source>
</evidence>
<evidence type="ECO:0000256" key="4">
    <source>
        <dbReference type="ARBA" id="ARBA00022692"/>
    </source>
</evidence>
<dbReference type="GO" id="GO:0006508">
    <property type="term" value="P:proteolysis"/>
    <property type="evidence" value="ECO:0007669"/>
    <property type="project" value="UniProtKB-KW"/>
</dbReference>
<feature type="domain" description="Peptidase M48" evidence="14">
    <location>
        <begin position="105"/>
        <end position="185"/>
    </location>
</feature>
<keyword evidence="8 13" id="KW-1133">Transmembrane helix</keyword>
<protein>
    <submittedName>
        <fullName evidence="15">Putative peptidase</fullName>
    </submittedName>
</protein>
<dbReference type="RefSeq" id="WP_114591351.1">
    <property type="nucleotide sequence ID" value="NZ_CP031165.1"/>
</dbReference>
<dbReference type="CDD" id="cd07325">
    <property type="entry name" value="M48_Ste24p_like"/>
    <property type="match status" value="1"/>
</dbReference>
<evidence type="ECO:0000256" key="2">
    <source>
        <dbReference type="ARBA" id="ARBA00022475"/>
    </source>
</evidence>
<dbReference type="Proteomes" id="UP000264006">
    <property type="component" value="Chromosome"/>
</dbReference>
<evidence type="ECO:0000256" key="11">
    <source>
        <dbReference type="RuleBase" id="RU003983"/>
    </source>
</evidence>
<dbReference type="Pfam" id="PF01435">
    <property type="entry name" value="Peptidase_M48"/>
    <property type="match status" value="1"/>
</dbReference>
<feature type="region of interest" description="Disordered" evidence="12">
    <location>
        <begin position="1"/>
        <end position="28"/>
    </location>
</feature>
<evidence type="ECO:0000256" key="5">
    <source>
        <dbReference type="ARBA" id="ARBA00022723"/>
    </source>
</evidence>
<evidence type="ECO:0000256" key="3">
    <source>
        <dbReference type="ARBA" id="ARBA00022670"/>
    </source>
</evidence>
<evidence type="ECO:0000256" key="7">
    <source>
        <dbReference type="ARBA" id="ARBA00022833"/>
    </source>
</evidence>
<dbReference type="OrthoDB" id="9810445at2"/>
<keyword evidence="10 13" id="KW-0472">Membrane</keyword>
<evidence type="ECO:0000256" key="6">
    <source>
        <dbReference type="ARBA" id="ARBA00022801"/>
    </source>
</evidence>